<dbReference type="SUPFAM" id="SSF103473">
    <property type="entry name" value="MFS general substrate transporter"/>
    <property type="match status" value="1"/>
</dbReference>
<dbReference type="InterPro" id="IPR011701">
    <property type="entry name" value="MFS"/>
</dbReference>
<reference evidence="7 8" key="1">
    <citation type="submission" date="2018-08" db="EMBL/GenBank/DDBJ databases">
        <title>Paraburkholderia sp. DHOM06 isolated from forest soil.</title>
        <authorList>
            <person name="Gao Z.-H."/>
            <person name="Qiu L.-H."/>
        </authorList>
    </citation>
    <scope>NUCLEOTIDE SEQUENCE [LARGE SCALE GENOMIC DNA]</scope>
    <source>
        <strain evidence="7 8">DHOM06</strain>
    </source>
</reference>
<sequence length="428" mass="45026">MTAVDSELAPTTNAQISIGNLPTSNSLPPPSSFALLLCLAGANFFRIGCQLVTTAWSAVQITGRPESVGHVLLVSSAASLVLSPFIGAFIDRCSRKKPFVLAGHFGVAICGASPVALDFAVPHVAPFFSLIVATLLSSVSGMVLVCSMDYFTKLAIPSNERTKKLATINSVSQLTLIAGTAFGGYLVSCTAWRDAFLLIGGCGLLLTVLSACLLPSLTYTPGIRRERHRFGPSLYMRHRHLFSIAACSALAYAVGQVTNTLLPAFINLDLKLSGASYSLVKAAWSIGALGASAALARVARGQPCPLHHDLCTVLLIAGLLAVVPFLSALKSLVAVHLALGVGFAIVRVRSEARFLTECPTHLLARFRANSLFLTSSISAIVFVTPTVCSNFATPALYELLSAVIAVSAVALMACSKVRREARSTHVGR</sequence>
<dbReference type="GO" id="GO:0022857">
    <property type="term" value="F:transmembrane transporter activity"/>
    <property type="evidence" value="ECO:0007669"/>
    <property type="project" value="InterPro"/>
</dbReference>
<dbReference type="InterPro" id="IPR036259">
    <property type="entry name" value="MFS_trans_sf"/>
</dbReference>
<dbReference type="GO" id="GO:0005886">
    <property type="term" value="C:plasma membrane"/>
    <property type="evidence" value="ECO:0007669"/>
    <property type="project" value="UniProtKB-SubCell"/>
</dbReference>
<keyword evidence="4 6" id="KW-1133">Transmembrane helix</keyword>
<dbReference type="Proteomes" id="UP000256838">
    <property type="component" value="Unassembled WGS sequence"/>
</dbReference>
<comment type="caution">
    <text evidence="7">The sequence shown here is derived from an EMBL/GenBank/DDBJ whole genome shotgun (WGS) entry which is preliminary data.</text>
</comment>
<dbReference type="OrthoDB" id="9128642at2"/>
<feature type="transmembrane region" description="Helical" evidence="6">
    <location>
        <begin position="241"/>
        <end position="266"/>
    </location>
</feature>
<evidence type="ECO:0000256" key="6">
    <source>
        <dbReference type="SAM" id="Phobius"/>
    </source>
</evidence>
<evidence type="ECO:0000256" key="3">
    <source>
        <dbReference type="ARBA" id="ARBA00022692"/>
    </source>
</evidence>
<protein>
    <submittedName>
        <fullName evidence="7">MFS transporter</fullName>
    </submittedName>
</protein>
<keyword evidence="2" id="KW-1003">Cell membrane</keyword>
<organism evidence="7 8">
    <name type="scientific">Trinickia dinghuensis</name>
    <dbReference type="NCBI Taxonomy" id="2291023"/>
    <lineage>
        <taxon>Bacteria</taxon>
        <taxon>Pseudomonadati</taxon>
        <taxon>Pseudomonadota</taxon>
        <taxon>Betaproteobacteria</taxon>
        <taxon>Burkholderiales</taxon>
        <taxon>Burkholderiaceae</taxon>
        <taxon>Trinickia</taxon>
    </lineage>
</organism>
<evidence type="ECO:0000256" key="4">
    <source>
        <dbReference type="ARBA" id="ARBA00022989"/>
    </source>
</evidence>
<feature type="transmembrane region" description="Helical" evidence="6">
    <location>
        <begin position="166"/>
        <end position="186"/>
    </location>
</feature>
<dbReference type="EMBL" id="QRGA01000011">
    <property type="protein sequence ID" value="RDU97002.1"/>
    <property type="molecule type" value="Genomic_DNA"/>
</dbReference>
<dbReference type="Gene3D" id="1.20.1250.20">
    <property type="entry name" value="MFS general substrate transporter like domains"/>
    <property type="match status" value="1"/>
</dbReference>
<comment type="subcellular location">
    <subcellularLocation>
        <location evidence="1">Cell membrane</location>
        <topology evidence="1">Multi-pass membrane protein</topology>
    </subcellularLocation>
</comment>
<evidence type="ECO:0000313" key="7">
    <source>
        <dbReference type="EMBL" id="RDU97002.1"/>
    </source>
</evidence>
<feature type="transmembrane region" description="Helical" evidence="6">
    <location>
        <begin position="123"/>
        <end position="145"/>
    </location>
</feature>
<evidence type="ECO:0000256" key="2">
    <source>
        <dbReference type="ARBA" id="ARBA00022475"/>
    </source>
</evidence>
<feature type="transmembrane region" description="Helical" evidence="6">
    <location>
        <begin position="99"/>
        <end position="117"/>
    </location>
</feature>
<keyword evidence="8" id="KW-1185">Reference proteome</keyword>
<feature type="transmembrane region" description="Helical" evidence="6">
    <location>
        <begin position="333"/>
        <end position="350"/>
    </location>
</feature>
<proteinExistence type="predicted"/>
<feature type="transmembrane region" description="Helical" evidence="6">
    <location>
        <begin position="278"/>
        <end position="298"/>
    </location>
</feature>
<feature type="transmembrane region" description="Helical" evidence="6">
    <location>
        <begin position="362"/>
        <end position="383"/>
    </location>
</feature>
<gene>
    <name evidence="7" type="ORF">DWV00_20310</name>
</gene>
<feature type="transmembrane region" description="Helical" evidence="6">
    <location>
        <begin position="310"/>
        <end position="327"/>
    </location>
</feature>
<feature type="transmembrane region" description="Helical" evidence="6">
    <location>
        <begin position="68"/>
        <end position="90"/>
    </location>
</feature>
<dbReference type="Pfam" id="PF07690">
    <property type="entry name" value="MFS_1"/>
    <property type="match status" value="1"/>
</dbReference>
<dbReference type="PANTHER" id="PTHR23513">
    <property type="entry name" value="INTEGRAL MEMBRANE EFFLUX PROTEIN-RELATED"/>
    <property type="match status" value="1"/>
</dbReference>
<dbReference type="RefSeq" id="WP_115535401.1">
    <property type="nucleotide sequence ID" value="NZ_QRGA01000011.1"/>
</dbReference>
<keyword evidence="3 6" id="KW-0812">Transmembrane</keyword>
<dbReference type="AlphaFoldDB" id="A0A3D8JW30"/>
<feature type="transmembrane region" description="Helical" evidence="6">
    <location>
        <begin position="395"/>
        <end position="414"/>
    </location>
</feature>
<keyword evidence="5 6" id="KW-0472">Membrane</keyword>
<evidence type="ECO:0000256" key="5">
    <source>
        <dbReference type="ARBA" id="ARBA00023136"/>
    </source>
</evidence>
<accession>A0A3D8JW30</accession>
<name>A0A3D8JW30_9BURK</name>
<evidence type="ECO:0000256" key="1">
    <source>
        <dbReference type="ARBA" id="ARBA00004651"/>
    </source>
</evidence>
<feature type="transmembrane region" description="Helical" evidence="6">
    <location>
        <begin position="198"/>
        <end position="220"/>
    </location>
</feature>
<dbReference type="PANTHER" id="PTHR23513:SF11">
    <property type="entry name" value="STAPHYLOFERRIN A TRANSPORTER"/>
    <property type="match status" value="1"/>
</dbReference>
<evidence type="ECO:0000313" key="8">
    <source>
        <dbReference type="Proteomes" id="UP000256838"/>
    </source>
</evidence>